<protein>
    <recommendedName>
        <fullName evidence="5">F-box domain-containing protein</fullName>
    </recommendedName>
</protein>
<dbReference type="InterPro" id="IPR050328">
    <property type="entry name" value="Dev_Immune_Receptor"/>
</dbReference>
<evidence type="ECO:0008006" key="5">
    <source>
        <dbReference type="Google" id="ProtNLM"/>
    </source>
</evidence>
<organism evidence="3 4">
    <name type="scientific">Tetradesmus obliquus</name>
    <name type="common">Green alga</name>
    <name type="synonym">Acutodesmus obliquus</name>
    <dbReference type="NCBI Taxonomy" id="3088"/>
    <lineage>
        <taxon>Eukaryota</taxon>
        <taxon>Viridiplantae</taxon>
        <taxon>Chlorophyta</taxon>
        <taxon>core chlorophytes</taxon>
        <taxon>Chlorophyceae</taxon>
        <taxon>CS clade</taxon>
        <taxon>Sphaeropleales</taxon>
        <taxon>Scenedesmaceae</taxon>
        <taxon>Tetradesmus</taxon>
    </lineage>
</organism>
<dbReference type="SUPFAM" id="SSF52047">
    <property type="entry name" value="RNI-like"/>
    <property type="match status" value="1"/>
</dbReference>
<dbReference type="PANTHER" id="PTHR24373:SF275">
    <property type="entry name" value="TIR DOMAIN-CONTAINING PROTEIN"/>
    <property type="match status" value="1"/>
</dbReference>
<accession>A0A383W7K2</accession>
<reference evidence="3 4" key="1">
    <citation type="submission" date="2016-10" db="EMBL/GenBank/DDBJ databases">
        <authorList>
            <person name="Cai Z."/>
        </authorList>
    </citation>
    <scope>NUCLEOTIDE SEQUENCE [LARGE SCALE GENOMIC DNA]</scope>
</reference>
<dbReference type="PANTHER" id="PTHR24373">
    <property type="entry name" value="SLIT RELATED LEUCINE-RICH REPEAT NEURONAL PROTEIN"/>
    <property type="match status" value="1"/>
</dbReference>
<keyword evidence="4" id="KW-1185">Reference proteome</keyword>
<evidence type="ECO:0000256" key="1">
    <source>
        <dbReference type="ARBA" id="ARBA00004430"/>
    </source>
</evidence>
<proteinExistence type="predicted"/>
<name>A0A383W7K2_TETOB</name>
<gene>
    <name evidence="3" type="ORF">BQ4739_LOCUS13884</name>
</gene>
<comment type="subcellular location">
    <subcellularLocation>
        <location evidence="1">Cytoplasm</location>
        <location evidence="1">Cytoskeleton</location>
        <location evidence="1">Cilium axoneme</location>
    </subcellularLocation>
</comment>
<dbReference type="AlphaFoldDB" id="A0A383W7K2"/>
<dbReference type="InterPro" id="IPR032675">
    <property type="entry name" value="LRR_dom_sf"/>
</dbReference>
<dbReference type="Proteomes" id="UP000256970">
    <property type="component" value="Unassembled WGS sequence"/>
</dbReference>
<keyword evidence="2" id="KW-0732">Signal</keyword>
<sequence length="673" mass="72173">MQRPESNKRAGAPHIPATTALSIAAEHPALNTDPRVLCAAARACKAWREAVQQCGARNAHAVLDAHPAAQQMMSFRSWLHTHASLVTSIELRAATADEQDMDQGPPEGPSINAALLLLQQQAVEAAAAALGTHAAAPATVTAAAAAAGAVAAAEAARPSTTCHQQQQQLVQRPCLQLASFSSEYLHRPALLAALPAHSLTALSLHLEHSSSAEDAATSAAFASMTNLKQLQLYGGVSYSTARGECLGALARIPQLTSLKLGGFWSTLDQPLQQLLALLLPLRQLQLDPGEPDQLWACDDVSMTHLTSLTEFAATAWPVQLMLQLPTQLQVLQLGRILTLDDSHFHALSRLQQLQRLSFTVVSNRWEVLQRLSQLTALQELALHYEAADVAAATAHVCHNLPHLRELSMSCKWYPATLQQLNTITMCAAAASSLTKLQLTGGSCSHAGADAFCTGNPVDNEIAGCPVSVCGSLAGLLLLRDLSTATRLPARGGGWLSANENELQPCQLAALAALTGLTRLVLVNREGGFDSSDLDALAHRLTQLQELQLESRDGYSSRFIAAVGRMTQLTRLRLAGGWQAQWRDEASRKDLLLLSGLSRLQRLDLCSVGGVAAEVMGSLCASLPGARVRWRKWRGELGIAGGHERRTASMWSTAQSLQLSWFQLLDDSFDFCLL</sequence>
<dbReference type="GO" id="GO:0005930">
    <property type="term" value="C:axoneme"/>
    <property type="evidence" value="ECO:0007669"/>
    <property type="project" value="UniProtKB-SubCell"/>
</dbReference>
<evidence type="ECO:0000256" key="2">
    <source>
        <dbReference type="ARBA" id="ARBA00022729"/>
    </source>
</evidence>
<evidence type="ECO:0000313" key="4">
    <source>
        <dbReference type="Proteomes" id="UP000256970"/>
    </source>
</evidence>
<dbReference type="EMBL" id="FNXT01001194">
    <property type="protein sequence ID" value="SZX73627.1"/>
    <property type="molecule type" value="Genomic_DNA"/>
</dbReference>
<evidence type="ECO:0000313" key="3">
    <source>
        <dbReference type="EMBL" id="SZX73627.1"/>
    </source>
</evidence>
<dbReference type="Gene3D" id="3.80.10.10">
    <property type="entry name" value="Ribonuclease Inhibitor"/>
    <property type="match status" value="2"/>
</dbReference>